<evidence type="ECO:0000313" key="5">
    <source>
        <dbReference type="EMBL" id="KAF2444203.1"/>
    </source>
</evidence>
<feature type="region of interest" description="Disordered" evidence="2">
    <location>
        <begin position="165"/>
        <end position="274"/>
    </location>
</feature>
<protein>
    <recommendedName>
        <fullName evidence="7">Transcription factor Rba50</fullName>
    </recommendedName>
</protein>
<comment type="similarity">
    <text evidence="1">Belongs to the RPAP1 family.</text>
</comment>
<dbReference type="InterPro" id="IPR013930">
    <property type="entry name" value="RPAP1_N"/>
</dbReference>
<dbReference type="OrthoDB" id="348201at2759"/>
<gene>
    <name evidence="5" type="ORF">P171DRAFT_473357</name>
</gene>
<dbReference type="PANTHER" id="PTHR21483">
    <property type="entry name" value="RNA POLYMERASE II-ASSOCIATED PROTEIN 1"/>
    <property type="match status" value="1"/>
</dbReference>
<sequence>MSLARGERVYFDFDNGNIEPAGTAEESDDRPPPSLASAFVGDILERPAGGVAQPPVAPSLKANVNGFPAHKKRTPKVSAFKRERAANGGARAKEQTQAAPQRTDGAKEQRAQTTGTGGNGDDEKNQIDQENRKRLANMSAEEIEQEQRELLESLPPSLIQRLLGKADIADGSNEKDWDVPEEPAPEKPKVEEEEERKAESTKKVSFAELGSGKKVSFAEPDTEDVPAPAQPKQPEPSASKETDIPDTGLAEEHSSIHFPRPTQPPDLDPNDPAFLQNLHEKYFPNLAYDPSTLSWMTPIDPTDTRSPYHPSHQAFNARDLRFDFKGALLAPSAAREIPVTQGLHHHADAPEAAGYTIAELSIMARSSVAAQRCVAFQTLGRILYRLGRGEFGFERVRRKADGPVQVVKNPSVKEEEVDEDDIEVDMEDAGSAMASGLWKEIEDGKVVETLTEEANKSKGHLTSRTFAQEALWNWRRGGGRKRAAVPRLSASMRFGYALEAISHIRLARTLQLSDPSPQGSCVRGQMQSEFGRFSTIPHEPVD</sequence>
<feature type="domain" description="RPAP1 C-terminal" evidence="3">
    <location>
        <begin position="319"/>
        <end position="386"/>
    </location>
</feature>
<keyword evidence="6" id="KW-1185">Reference proteome</keyword>
<evidence type="ECO:0008006" key="7">
    <source>
        <dbReference type="Google" id="ProtNLM"/>
    </source>
</evidence>
<dbReference type="AlphaFoldDB" id="A0A9P4UCC3"/>
<dbReference type="Pfam" id="PF08620">
    <property type="entry name" value="RPAP1_C"/>
    <property type="match status" value="1"/>
</dbReference>
<feature type="domain" description="RPAP1 N-terminal" evidence="4">
    <location>
        <begin position="126"/>
        <end position="168"/>
    </location>
</feature>
<dbReference type="PANTHER" id="PTHR21483:SF18">
    <property type="entry name" value="RNA POLYMERASE II-ASSOCIATED PROTEIN 1"/>
    <property type="match status" value="1"/>
</dbReference>
<evidence type="ECO:0000313" key="6">
    <source>
        <dbReference type="Proteomes" id="UP000799764"/>
    </source>
</evidence>
<evidence type="ECO:0000256" key="2">
    <source>
        <dbReference type="SAM" id="MobiDB-lite"/>
    </source>
</evidence>
<dbReference type="GO" id="GO:0006366">
    <property type="term" value="P:transcription by RNA polymerase II"/>
    <property type="evidence" value="ECO:0007669"/>
    <property type="project" value="InterPro"/>
</dbReference>
<dbReference type="EMBL" id="MU001501">
    <property type="protein sequence ID" value="KAF2444203.1"/>
    <property type="molecule type" value="Genomic_DNA"/>
</dbReference>
<accession>A0A9P4UCC3</accession>
<evidence type="ECO:0000259" key="3">
    <source>
        <dbReference type="Pfam" id="PF08620"/>
    </source>
</evidence>
<feature type="compositionally biased region" description="Basic and acidic residues" evidence="2">
    <location>
        <begin position="121"/>
        <end position="133"/>
    </location>
</feature>
<dbReference type="Pfam" id="PF08621">
    <property type="entry name" value="RPAP1_N"/>
    <property type="match status" value="1"/>
</dbReference>
<feature type="compositionally biased region" description="Basic and acidic residues" evidence="2">
    <location>
        <begin position="172"/>
        <end position="202"/>
    </location>
</feature>
<comment type="caution">
    <text evidence="5">The sequence shown here is derived from an EMBL/GenBank/DDBJ whole genome shotgun (WGS) entry which is preliminary data.</text>
</comment>
<dbReference type="InterPro" id="IPR013929">
    <property type="entry name" value="RPAP1_C"/>
</dbReference>
<dbReference type="Proteomes" id="UP000799764">
    <property type="component" value="Unassembled WGS sequence"/>
</dbReference>
<feature type="region of interest" description="Disordered" evidence="2">
    <location>
        <begin position="1"/>
        <end position="151"/>
    </location>
</feature>
<dbReference type="InterPro" id="IPR039913">
    <property type="entry name" value="RPAP1/Rba50"/>
</dbReference>
<organism evidence="5 6">
    <name type="scientific">Karstenula rhodostoma CBS 690.94</name>
    <dbReference type="NCBI Taxonomy" id="1392251"/>
    <lineage>
        <taxon>Eukaryota</taxon>
        <taxon>Fungi</taxon>
        <taxon>Dikarya</taxon>
        <taxon>Ascomycota</taxon>
        <taxon>Pezizomycotina</taxon>
        <taxon>Dothideomycetes</taxon>
        <taxon>Pleosporomycetidae</taxon>
        <taxon>Pleosporales</taxon>
        <taxon>Massarineae</taxon>
        <taxon>Didymosphaeriaceae</taxon>
        <taxon>Karstenula</taxon>
    </lineage>
</organism>
<evidence type="ECO:0000259" key="4">
    <source>
        <dbReference type="Pfam" id="PF08621"/>
    </source>
</evidence>
<name>A0A9P4UCC3_9PLEO</name>
<evidence type="ECO:0000256" key="1">
    <source>
        <dbReference type="ARBA" id="ARBA00009953"/>
    </source>
</evidence>
<proteinExistence type="inferred from homology"/>
<feature type="compositionally biased region" description="Basic and acidic residues" evidence="2">
    <location>
        <begin position="1"/>
        <end position="11"/>
    </location>
</feature>
<reference evidence="5" key="1">
    <citation type="journal article" date="2020" name="Stud. Mycol.">
        <title>101 Dothideomycetes genomes: a test case for predicting lifestyles and emergence of pathogens.</title>
        <authorList>
            <person name="Haridas S."/>
            <person name="Albert R."/>
            <person name="Binder M."/>
            <person name="Bloem J."/>
            <person name="Labutti K."/>
            <person name="Salamov A."/>
            <person name="Andreopoulos B."/>
            <person name="Baker S."/>
            <person name="Barry K."/>
            <person name="Bills G."/>
            <person name="Bluhm B."/>
            <person name="Cannon C."/>
            <person name="Castanera R."/>
            <person name="Culley D."/>
            <person name="Daum C."/>
            <person name="Ezra D."/>
            <person name="Gonzalez J."/>
            <person name="Henrissat B."/>
            <person name="Kuo A."/>
            <person name="Liang C."/>
            <person name="Lipzen A."/>
            <person name="Lutzoni F."/>
            <person name="Magnuson J."/>
            <person name="Mondo S."/>
            <person name="Nolan M."/>
            <person name="Ohm R."/>
            <person name="Pangilinan J."/>
            <person name="Park H.-J."/>
            <person name="Ramirez L."/>
            <person name="Alfaro M."/>
            <person name="Sun H."/>
            <person name="Tritt A."/>
            <person name="Yoshinaga Y."/>
            <person name="Zwiers L.-H."/>
            <person name="Turgeon B."/>
            <person name="Goodwin S."/>
            <person name="Spatafora J."/>
            <person name="Crous P."/>
            <person name="Grigoriev I."/>
        </authorList>
    </citation>
    <scope>NUCLEOTIDE SEQUENCE</scope>
    <source>
        <strain evidence="5">CBS 690.94</strain>
    </source>
</reference>